<evidence type="ECO:0000313" key="2">
    <source>
        <dbReference type="EMBL" id="GAB12895.1"/>
    </source>
</evidence>
<proteinExistence type="predicted"/>
<evidence type="ECO:0000313" key="3">
    <source>
        <dbReference type="Proteomes" id="UP000003828"/>
    </source>
</evidence>
<dbReference type="STRING" id="1077972.ARGLB_028_00200"/>
<feature type="transmembrane region" description="Helical" evidence="1">
    <location>
        <begin position="53"/>
        <end position="75"/>
    </location>
</feature>
<keyword evidence="3" id="KW-1185">Reference proteome</keyword>
<sequence>MGELVFGLVLLAAGILSAFLTRRADRRRLQLMEAVSPNAEHPGVIKYAKTSRLLYIVLCVVIGLGFLVFGIVNLLS</sequence>
<organism evidence="2 3">
    <name type="scientific">Arthrobacter globiformis (strain ATCC 8010 / DSM 20124 / JCM 1332 / NBRC 12137 / NCIMB 8907 / NRRL B-2979 / 168)</name>
    <dbReference type="NCBI Taxonomy" id="1077972"/>
    <lineage>
        <taxon>Bacteria</taxon>
        <taxon>Bacillati</taxon>
        <taxon>Actinomycetota</taxon>
        <taxon>Actinomycetes</taxon>
        <taxon>Micrococcales</taxon>
        <taxon>Micrococcaceae</taxon>
        <taxon>Arthrobacter</taxon>
    </lineage>
</organism>
<dbReference type="AlphaFoldDB" id="H0QJ94"/>
<protein>
    <submittedName>
        <fullName evidence="2">Uncharacterized protein</fullName>
    </submittedName>
</protein>
<reference evidence="2 3" key="1">
    <citation type="submission" date="2011-12" db="EMBL/GenBank/DDBJ databases">
        <title>Whole genome shotgun sequence of Arthrobacter globiformis NBRC 12137.</title>
        <authorList>
            <person name="Miyazawa S."/>
            <person name="Hosoyama A."/>
            <person name="Tsuchikane K."/>
            <person name="Katsumata H."/>
            <person name="Yamazaki S."/>
            <person name="Fujita N."/>
        </authorList>
    </citation>
    <scope>NUCLEOTIDE SEQUENCE [LARGE SCALE GENOMIC DNA]</scope>
    <source>
        <strain evidence="2 3">NBRC 12137</strain>
    </source>
</reference>
<name>H0QJ94_ARTG1</name>
<comment type="caution">
    <text evidence="2">The sequence shown here is derived from an EMBL/GenBank/DDBJ whole genome shotgun (WGS) entry which is preliminary data.</text>
</comment>
<dbReference type="RefSeq" id="WP_003799510.1">
    <property type="nucleotide sequence ID" value="NZ_BAEG01000028.1"/>
</dbReference>
<dbReference type="Proteomes" id="UP000003828">
    <property type="component" value="Unassembled WGS sequence"/>
</dbReference>
<dbReference type="EMBL" id="BAEG01000028">
    <property type="protein sequence ID" value="GAB12895.1"/>
    <property type="molecule type" value="Genomic_DNA"/>
</dbReference>
<keyword evidence="1" id="KW-0812">Transmembrane</keyword>
<evidence type="ECO:0000256" key="1">
    <source>
        <dbReference type="SAM" id="Phobius"/>
    </source>
</evidence>
<keyword evidence="1" id="KW-0472">Membrane</keyword>
<gene>
    <name evidence="2" type="ORF">ARGLB_028_00200</name>
</gene>
<accession>H0QJ94</accession>
<keyword evidence="1" id="KW-1133">Transmembrane helix</keyword>